<dbReference type="PANTHER" id="PTHR43744">
    <property type="entry name" value="ABC TRANSPORTER PERMEASE PROTEIN MG189-RELATED-RELATED"/>
    <property type="match status" value="1"/>
</dbReference>
<name>A0A8A4ZBM2_9MICO</name>
<keyword evidence="10" id="KW-1185">Reference proteome</keyword>
<organism evidence="9 10">
    <name type="scientific">Pengzhenrongella sicca</name>
    <dbReference type="NCBI Taxonomy" id="2819238"/>
    <lineage>
        <taxon>Bacteria</taxon>
        <taxon>Bacillati</taxon>
        <taxon>Actinomycetota</taxon>
        <taxon>Actinomycetes</taxon>
        <taxon>Micrococcales</taxon>
        <taxon>Pengzhenrongella</taxon>
    </lineage>
</organism>
<dbReference type="Gene3D" id="1.10.3720.10">
    <property type="entry name" value="MetI-like"/>
    <property type="match status" value="1"/>
</dbReference>
<evidence type="ECO:0000256" key="1">
    <source>
        <dbReference type="ARBA" id="ARBA00004651"/>
    </source>
</evidence>
<proteinExistence type="predicted"/>
<accession>A0A8A4ZBM2</accession>
<dbReference type="InterPro" id="IPR035906">
    <property type="entry name" value="MetI-like_sf"/>
</dbReference>
<feature type="transmembrane region" description="Helical" evidence="7">
    <location>
        <begin position="278"/>
        <end position="295"/>
    </location>
</feature>
<feature type="transmembrane region" description="Helical" evidence="7">
    <location>
        <begin position="33"/>
        <end position="51"/>
    </location>
</feature>
<dbReference type="Proteomes" id="UP000663937">
    <property type="component" value="Chromosome"/>
</dbReference>
<evidence type="ECO:0000256" key="4">
    <source>
        <dbReference type="ARBA" id="ARBA00022692"/>
    </source>
</evidence>
<evidence type="ECO:0000313" key="10">
    <source>
        <dbReference type="Proteomes" id="UP000663937"/>
    </source>
</evidence>
<dbReference type="PROSITE" id="PS50928">
    <property type="entry name" value="ABC_TM1"/>
    <property type="match status" value="1"/>
</dbReference>
<dbReference type="GO" id="GO:0055085">
    <property type="term" value="P:transmembrane transport"/>
    <property type="evidence" value="ECO:0007669"/>
    <property type="project" value="InterPro"/>
</dbReference>
<dbReference type="CDD" id="cd06261">
    <property type="entry name" value="TM_PBP2"/>
    <property type="match status" value="1"/>
</dbReference>
<evidence type="ECO:0000256" key="6">
    <source>
        <dbReference type="ARBA" id="ARBA00023136"/>
    </source>
</evidence>
<dbReference type="EMBL" id="CP071868">
    <property type="protein sequence ID" value="QTE29390.1"/>
    <property type="molecule type" value="Genomic_DNA"/>
</dbReference>
<evidence type="ECO:0000256" key="2">
    <source>
        <dbReference type="ARBA" id="ARBA00022448"/>
    </source>
</evidence>
<sequence length="310" mass="34074">MVALDPATFADKITAPRTRTGLRDSRSSRVFQVFNTIVLLLIVAATLYPFVNIVAQSFSSETYIRTGQVNLVPRGFNLTTYQLVMSDSVFWTSYRNTVVYTVVATVIAIVLTTCYAYVISKRGLRGRGLLIGIAVFTMFFNGGLIPNYVLISGLGLKNTLWAIVLPNAISVFNLLVMKSFFENMPVELEEAAQIDGLSTYGVLLRIVLPLSKAVLATMVLFYAVSFWNSWFAAFLYMDKAELFPVTIYLRNLISGASSAMSTGAGTSDLAQTAANIKSVTMVLTVLPILCIYPFIQKYFVSGVMLGSVKQ</sequence>
<protein>
    <submittedName>
        <fullName evidence="9">Carbohydrate ABC transporter permease</fullName>
    </submittedName>
</protein>
<feature type="transmembrane region" description="Helical" evidence="7">
    <location>
        <begin position="160"/>
        <end position="181"/>
    </location>
</feature>
<feature type="transmembrane region" description="Helical" evidence="7">
    <location>
        <begin position="202"/>
        <end position="227"/>
    </location>
</feature>
<keyword evidence="4 7" id="KW-0812">Transmembrane</keyword>
<keyword evidence="2" id="KW-0813">Transport</keyword>
<feature type="transmembrane region" description="Helical" evidence="7">
    <location>
        <begin position="98"/>
        <end position="118"/>
    </location>
</feature>
<keyword evidence="5 7" id="KW-1133">Transmembrane helix</keyword>
<evidence type="ECO:0000256" key="3">
    <source>
        <dbReference type="ARBA" id="ARBA00022475"/>
    </source>
</evidence>
<dbReference type="PANTHER" id="PTHR43744:SF9">
    <property type="entry name" value="POLYGALACTURONAN_RHAMNOGALACTURONAN TRANSPORT SYSTEM PERMEASE PROTEIN YTCP"/>
    <property type="match status" value="1"/>
</dbReference>
<dbReference type="InterPro" id="IPR000515">
    <property type="entry name" value="MetI-like"/>
</dbReference>
<evidence type="ECO:0000259" key="8">
    <source>
        <dbReference type="PROSITE" id="PS50928"/>
    </source>
</evidence>
<evidence type="ECO:0000256" key="5">
    <source>
        <dbReference type="ARBA" id="ARBA00022989"/>
    </source>
</evidence>
<comment type="subcellular location">
    <subcellularLocation>
        <location evidence="1">Cell membrane</location>
        <topology evidence="1">Multi-pass membrane protein</topology>
    </subcellularLocation>
</comment>
<reference evidence="9" key="1">
    <citation type="submission" date="2021-03" db="EMBL/GenBank/DDBJ databases">
        <title>Pengzhenrongella sicca gen. nov., sp. nov., a new member of suborder Micrococcineae isolated from High-Arctic tundra soil.</title>
        <authorList>
            <person name="Peng F."/>
        </authorList>
    </citation>
    <scope>NUCLEOTIDE SEQUENCE</scope>
    <source>
        <strain evidence="9">LRZ-2</strain>
    </source>
</reference>
<evidence type="ECO:0000313" key="9">
    <source>
        <dbReference type="EMBL" id="QTE29390.1"/>
    </source>
</evidence>
<dbReference type="GO" id="GO:0005886">
    <property type="term" value="C:plasma membrane"/>
    <property type="evidence" value="ECO:0007669"/>
    <property type="project" value="UniProtKB-SubCell"/>
</dbReference>
<feature type="transmembrane region" description="Helical" evidence="7">
    <location>
        <begin position="247"/>
        <end position="266"/>
    </location>
</feature>
<gene>
    <name evidence="9" type="ORF">J4E96_19330</name>
</gene>
<evidence type="ECO:0000256" key="7">
    <source>
        <dbReference type="SAM" id="Phobius"/>
    </source>
</evidence>
<keyword evidence="6 7" id="KW-0472">Membrane</keyword>
<keyword evidence="3" id="KW-1003">Cell membrane</keyword>
<dbReference type="KEGG" id="psic:J4E96_19330"/>
<feature type="domain" description="ABC transmembrane type-1" evidence="8">
    <location>
        <begin position="94"/>
        <end position="292"/>
    </location>
</feature>
<feature type="transmembrane region" description="Helical" evidence="7">
    <location>
        <begin position="130"/>
        <end position="154"/>
    </location>
</feature>
<dbReference type="AlphaFoldDB" id="A0A8A4ZBM2"/>
<dbReference type="SUPFAM" id="SSF161098">
    <property type="entry name" value="MetI-like"/>
    <property type="match status" value="1"/>
</dbReference>